<dbReference type="Proteomes" id="UP000053259">
    <property type="component" value="Unassembled WGS sequence"/>
</dbReference>
<dbReference type="CDD" id="cd02440">
    <property type="entry name" value="AdoMet_MTases"/>
    <property type="match status" value="1"/>
</dbReference>
<dbReference type="AlphaFoldDB" id="A0A0D2BD10"/>
<evidence type="ECO:0008006" key="4">
    <source>
        <dbReference type="Google" id="ProtNLM"/>
    </source>
</evidence>
<accession>A0A0D2BD10</accession>
<dbReference type="PANTHER" id="PTHR43832:SF1">
    <property type="entry name" value="S-ADENOSYL-L-METHIONINE-DEPENDENT METHYLTRANSFERASES SUPERFAMILY PROTEIN"/>
    <property type="match status" value="1"/>
</dbReference>
<dbReference type="RefSeq" id="XP_016219198.1">
    <property type="nucleotide sequence ID" value="XM_016352941.1"/>
</dbReference>
<dbReference type="VEuPathDB" id="FungiDB:PV09_00236"/>
<dbReference type="Pfam" id="PF02353">
    <property type="entry name" value="CMAS"/>
    <property type="match status" value="1"/>
</dbReference>
<sequence length="355" mass="40594">MMESIDTLLNGKWVDSVLDNGYLPHTVIRMGIRRLLAQRLREIASTSVEEAYAAKMKYVNLLRTRPIAVETKKANEQHYEVGTGVLLGMLGPRMKYSSCLYPTGRETLAEAEDKMLELYVERAKLRDGMKILDLGCGWGSAAIYLAERFPNSEITAFSNSRTQKQHIDSVAASKGLSNLNVITGDIVDHEFNPNTYDRVISIELFEHMKNYELLMAKISRALKPGGLLFVHIFCNVSTPYDFDGGWMTEHFFTGGTMPSADLLLFFQGDLVCREQWWVNGKNYARTCEDWLKLMGKNKKAIWPHLEETYGKDKTSIWFYRWEIFYMACAELFAYDGGDTWGVSHYLFEKPAKTDS</sequence>
<dbReference type="FunFam" id="3.40.50.150:FF:000554">
    <property type="entry name" value="Cation-transporting ATPase"/>
    <property type="match status" value="1"/>
</dbReference>
<gene>
    <name evidence="2" type="ORF">PV09_00236</name>
</gene>
<dbReference type="GeneID" id="27308209"/>
<name>A0A0D2BD10_9PEZI</name>
<evidence type="ECO:0000313" key="2">
    <source>
        <dbReference type="EMBL" id="KIW09329.1"/>
    </source>
</evidence>
<dbReference type="PANTHER" id="PTHR43832">
    <property type="match status" value="1"/>
</dbReference>
<evidence type="ECO:0000256" key="1">
    <source>
        <dbReference type="ARBA" id="ARBA00010815"/>
    </source>
</evidence>
<keyword evidence="3" id="KW-1185">Reference proteome</keyword>
<evidence type="ECO:0000313" key="3">
    <source>
        <dbReference type="Proteomes" id="UP000053259"/>
    </source>
</evidence>
<organism evidence="2 3">
    <name type="scientific">Verruconis gallopava</name>
    <dbReference type="NCBI Taxonomy" id="253628"/>
    <lineage>
        <taxon>Eukaryota</taxon>
        <taxon>Fungi</taxon>
        <taxon>Dikarya</taxon>
        <taxon>Ascomycota</taxon>
        <taxon>Pezizomycotina</taxon>
        <taxon>Dothideomycetes</taxon>
        <taxon>Pleosporomycetidae</taxon>
        <taxon>Venturiales</taxon>
        <taxon>Sympoventuriaceae</taxon>
        <taxon>Verruconis</taxon>
    </lineage>
</organism>
<protein>
    <recommendedName>
        <fullName evidence="4">Cyclopropane-fatty-acyl-phospholipid synthase</fullName>
    </recommendedName>
</protein>
<dbReference type="OrthoDB" id="506498at2759"/>
<dbReference type="SUPFAM" id="SSF53335">
    <property type="entry name" value="S-adenosyl-L-methionine-dependent methyltransferases"/>
    <property type="match status" value="1"/>
</dbReference>
<dbReference type="InterPro" id="IPR029063">
    <property type="entry name" value="SAM-dependent_MTases_sf"/>
</dbReference>
<dbReference type="EMBL" id="KN847529">
    <property type="protein sequence ID" value="KIW09329.1"/>
    <property type="molecule type" value="Genomic_DNA"/>
</dbReference>
<dbReference type="InParanoid" id="A0A0D2BD10"/>
<comment type="similarity">
    <text evidence="1">Belongs to the CFA/CMAS family.</text>
</comment>
<proteinExistence type="inferred from homology"/>
<dbReference type="STRING" id="253628.A0A0D2BD10"/>
<reference evidence="2 3" key="1">
    <citation type="submission" date="2015-01" db="EMBL/GenBank/DDBJ databases">
        <title>The Genome Sequence of Ochroconis gallopava CBS43764.</title>
        <authorList>
            <consortium name="The Broad Institute Genomics Platform"/>
            <person name="Cuomo C."/>
            <person name="de Hoog S."/>
            <person name="Gorbushina A."/>
            <person name="Stielow B."/>
            <person name="Teixiera M."/>
            <person name="Abouelleil A."/>
            <person name="Chapman S.B."/>
            <person name="Priest M."/>
            <person name="Young S.K."/>
            <person name="Wortman J."/>
            <person name="Nusbaum C."/>
            <person name="Birren B."/>
        </authorList>
    </citation>
    <scope>NUCLEOTIDE SEQUENCE [LARGE SCALE GENOMIC DNA]</scope>
    <source>
        <strain evidence="2 3">CBS 43764</strain>
    </source>
</reference>
<dbReference type="Gene3D" id="3.40.50.150">
    <property type="entry name" value="Vaccinia Virus protein VP39"/>
    <property type="match status" value="1"/>
</dbReference>